<reference evidence="1" key="1">
    <citation type="submission" date="2021-04" db="EMBL/GenBank/DDBJ databases">
        <authorList>
            <person name="Tunstrom K."/>
        </authorList>
    </citation>
    <scope>NUCLEOTIDE SEQUENCE</scope>
</reference>
<comment type="caution">
    <text evidence="1">The sequence shown here is derived from an EMBL/GenBank/DDBJ whole genome shotgun (WGS) entry which is preliminary data.</text>
</comment>
<dbReference type="AlphaFoldDB" id="A0A8S3XQ01"/>
<sequence>MISSWLMDNDSTEWSEDLRYVQFMKNRAFRSGIKQSPYKALFGIEPRNGEDDDGGIVDIDTQNIEDATKLLMKRRRNILKSKLKKCKHLRTNPIHPPTLETTLLYQFQK</sequence>
<name>A0A8S3XQ01_PARAO</name>
<organism evidence="1 2">
    <name type="scientific">Parnassius apollo</name>
    <name type="common">Apollo butterfly</name>
    <name type="synonym">Papilio apollo</name>
    <dbReference type="NCBI Taxonomy" id="110799"/>
    <lineage>
        <taxon>Eukaryota</taxon>
        <taxon>Metazoa</taxon>
        <taxon>Ecdysozoa</taxon>
        <taxon>Arthropoda</taxon>
        <taxon>Hexapoda</taxon>
        <taxon>Insecta</taxon>
        <taxon>Pterygota</taxon>
        <taxon>Neoptera</taxon>
        <taxon>Endopterygota</taxon>
        <taxon>Lepidoptera</taxon>
        <taxon>Glossata</taxon>
        <taxon>Ditrysia</taxon>
        <taxon>Papilionoidea</taxon>
        <taxon>Papilionidae</taxon>
        <taxon>Parnassiinae</taxon>
        <taxon>Parnassini</taxon>
        <taxon>Parnassius</taxon>
        <taxon>Parnassius</taxon>
    </lineage>
</organism>
<dbReference type="Proteomes" id="UP000691718">
    <property type="component" value="Unassembled WGS sequence"/>
</dbReference>
<protein>
    <submittedName>
        <fullName evidence="1">(apollo) hypothetical protein</fullName>
    </submittedName>
</protein>
<evidence type="ECO:0000313" key="2">
    <source>
        <dbReference type="Proteomes" id="UP000691718"/>
    </source>
</evidence>
<dbReference type="EMBL" id="CAJQZP010001305">
    <property type="protein sequence ID" value="CAG5037518.1"/>
    <property type="molecule type" value="Genomic_DNA"/>
</dbReference>
<keyword evidence="2" id="KW-1185">Reference proteome</keyword>
<dbReference type="OrthoDB" id="2499658at2759"/>
<evidence type="ECO:0000313" key="1">
    <source>
        <dbReference type="EMBL" id="CAG5037518.1"/>
    </source>
</evidence>
<accession>A0A8S3XQ01</accession>
<proteinExistence type="predicted"/>
<gene>
    <name evidence="1" type="ORF">PAPOLLO_LOCUS21115</name>
</gene>